<protein>
    <submittedName>
        <fullName evidence="7">Sperm-associated antigen 1-like</fullName>
    </submittedName>
</protein>
<dbReference type="InterPro" id="IPR019734">
    <property type="entry name" value="TPR_rpt"/>
</dbReference>
<dbReference type="PANTHER" id="PTHR45984:SF1">
    <property type="entry name" value="SPAG1 AXONEMAL DYNEIN ASSEMBLY FACTOR"/>
    <property type="match status" value="1"/>
</dbReference>
<dbReference type="InterPro" id="IPR011990">
    <property type="entry name" value="TPR-like_helical_dom_sf"/>
</dbReference>
<dbReference type="GO" id="GO:0005829">
    <property type="term" value="C:cytosol"/>
    <property type="evidence" value="ECO:0007669"/>
    <property type="project" value="TreeGrafter"/>
</dbReference>
<dbReference type="SMART" id="SM00028">
    <property type="entry name" value="TPR"/>
    <property type="match status" value="2"/>
</dbReference>
<dbReference type="SUPFAM" id="SSF48452">
    <property type="entry name" value="TPR-like"/>
    <property type="match status" value="1"/>
</dbReference>
<dbReference type="Gene3D" id="1.25.40.10">
    <property type="entry name" value="Tetratricopeptide repeat domain"/>
    <property type="match status" value="1"/>
</dbReference>
<dbReference type="GO" id="GO:0006626">
    <property type="term" value="P:protein targeting to mitochondrion"/>
    <property type="evidence" value="ECO:0007669"/>
    <property type="project" value="TreeGrafter"/>
</dbReference>
<proteinExistence type="predicted"/>
<sequence>MQKGEGYNNIRISKERQSLLKKYDIPIEFLSYEHIGKCKKPKELERIVRILRSGEEGVYPHLTSFAEERLTLVKPDSQILRVVKPIVSKSLLDPQERKELETDVDDWMQEMRLRERDLVDERMSVSEQPLPQPSIRTTIQSILNKSTAKMNSKTGKRISACDYIGWSKYDADTELNRMDLIEEQEKIAAKRFQEQQKVNRLKSRKETIIEKSLLTGTELSVMAMQEREKGNEAFRAKDYEEALQLYNTSIAMSCDINVYNNRAMTHIKLKNYEKAIDDCNSVLATDCMNLKALLRRGHAYEHLRKNTKALNDYDTVLRIDPMNQIALSAINKLRASDKLKTTRLIIEEIHEDENQ</sequence>
<dbReference type="PANTHER" id="PTHR45984">
    <property type="entry name" value="RNA (RNA) POLYMERASE II ASSOCIATED PROTEIN HOMOLOG"/>
    <property type="match status" value="1"/>
</dbReference>
<keyword evidence="4 5" id="KW-0802">TPR repeat</keyword>
<comment type="subcellular location">
    <subcellularLocation>
        <location evidence="1">Cytoplasm</location>
    </subcellularLocation>
</comment>
<reference evidence="7" key="1">
    <citation type="submission" date="2025-08" db="UniProtKB">
        <authorList>
            <consortium name="RefSeq"/>
        </authorList>
    </citation>
    <scope>IDENTIFICATION</scope>
</reference>
<evidence type="ECO:0000256" key="1">
    <source>
        <dbReference type="ARBA" id="ARBA00004496"/>
    </source>
</evidence>
<evidence type="ECO:0000256" key="4">
    <source>
        <dbReference type="ARBA" id="ARBA00022803"/>
    </source>
</evidence>
<organism evidence="6 7">
    <name type="scientific">Ceratosolen solmsi marchali</name>
    <dbReference type="NCBI Taxonomy" id="326594"/>
    <lineage>
        <taxon>Eukaryota</taxon>
        <taxon>Metazoa</taxon>
        <taxon>Ecdysozoa</taxon>
        <taxon>Arthropoda</taxon>
        <taxon>Hexapoda</taxon>
        <taxon>Insecta</taxon>
        <taxon>Pterygota</taxon>
        <taxon>Neoptera</taxon>
        <taxon>Endopterygota</taxon>
        <taxon>Hymenoptera</taxon>
        <taxon>Apocrita</taxon>
        <taxon>Proctotrupomorpha</taxon>
        <taxon>Chalcidoidea</taxon>
        <taxon>Agaonidae</taxon>
        <taxon>Agaoninae</taxon>
        <taxon>Ceratosolen</taxon>
    </lineage>
</organism>
<evidence type="ECO:0000256" key="2">
    <source>
        <dbReference type="ARBA" id="ARBA00022490"/>
    </source>
</evidence>
<dbReference type="KEGG" id="csol:105365724"/>
<dbReference type="CTD" id="6674"/>
<keyword evidence="2" id="KW-0963">Cytoplasm</keyword>
<name>A0AAJ7DZM0_9HYME</name>
<accession>A0AAJ7DZM0</accession>
<dbReference type="GO" id="GO:0005739">
    <property type="term" value="C:mitochondrion"/>
    <property type="evidence" value="ECO:0007669"/>
    <property type="project" value="TreeGrafter"/>
</dbReference>
<feature type="repeat" description="TPR" evidence="5">
    <location>
        <begin position="290"/>
        <end position="323"/>
    </location>
</feature>
<dbReference type="GeneID" id="105365724"/>
<dbReference type="InterPro" id="IPR051982">
    <property type="entry name" value="CiliaryAsmbly_MitoImport"/>
</dbReference>
<dbReference type="Pfam" id="PF13181">
    <property type="entry name" value="TPR_8"/>
    <property type="match status" value="2"/>
</dbReference>
<evidence type="ECO:0000256" key="5">
    <source>
        <dbReference type="PROSITE-ProRule" id="PRU00339"/>
    </source>
</evidence>
<keyword evidence="6" id="KW-1185">Reference proteome</keyword>
<dbReference type="Proteomes" id="UP000695007">
    <property type="component" value="Unplaced"/>
</dbReference>
<gene>
    <name evidence="7" type="primary">LOC105365724</name>
</gene>
<evidence type="ECO:0000313" key="7">
    <source>
        <dbReference type="RefSeq" id="XP_011502259.1"/>
    </source>
</evidence>
<dbReference type="RefSeq" id="XP_011502259.1">
    <property type="nucleotide sequence ID" value="XM_011503957.1"/>
</dbReference>
<dbReference type="AlphaFoldDB" id="A0AAJ7DZM0"/>
<dbReference type="GO" id="GO:0031072">
    <property type="term" value="F:heat shock protein binding"/>
    <property type="evidence" value="ECO:0007669"/>
    <property type="project" value="TreeGrafter"/>
</dbReference>
<evidence type="ECO:0000313" key="6">
    <source>
        <dbReference type="Proteomes" id="UP000695007"/>
    </source>
</evidence>
<evidence type="ECO:0000256" key="3">
    <source>
        <dbReference type="ARBA" id="ARBA00022737"/>
    </source>
</evidence>
<keyword evidence="3" id="KW-0677">Repeat</keyword>
<dbReference type="PROSITE" id="PS50005">
    <property type="entry name" value="TPR"/>
    <property type="match status" value="1"/>
</dbReference>